<accession>A0A5J6MRI2</accession>
<keyword evidence="6" id="KW-0560">Oxidoreductase</keyword>
<dbReference type="KEGG" id="htq:FRZ44_52580"/>
<name>A0A5J6MRI2_9PROT</name>
<dbReference type="PROSITE" id="PS01304">
    <property type="entry name" value="UBIH"/>
    <property type="match status" value="1"/>
</dbReference>
<dbReference type="InterPro" id="IPR002938">
    <property type="entry name" value="FAD-bd"/>
</dbReference>
<feature type="domain" description="FAD-binding" evidence="8">
    <location>
        <begin position="25"/>
        <end position="362"/>
    </location>
</feature>
<keyword evidence="5" id="KW-0274">FAD</keyword>
<comment type="pathway">
    <text evidence="2">Cofactor biosynthesis; ubiquinone biosynthesis.</text>
</comment>
<dbReference type="PRINTS" id="PR00420">
    <property type="entry name" value="RNGMNOXGNASE"/>
</dbReference>
<dbReference type="Gene3D" id="3.50.50.60">
    <property type="entry name" value="FAD/NAD(P)-binding domain"/>
    <property type="match status" value="2"/>
</dbReference>
<sequence>MTHTAEPTRTDPAVANDAGRRGLPDADVLITGGGLVGLTLALALADAGLTVILVDSLPATEREAMAYDGRASAIAEGSRRVLDGIGVWNKMAPEACPILDIRVSDARVGQPASLLFLHYDHRELEPPRPGKRRPGPAAAKPAPMGYIVENRVIRRVLLAAVAARRGIRHLAPAQAVGLSHEPGQACVTLADGTSLTGRVVIAADGRGSPMRKAAGIRLTEWDYPQSGIVCTIGHELSHQNVAHEHFLPSGPFAVLPMVDDANGHRSSIVWTEKRELVPPIMALPSDSFAAEIQHRFGDSLGRIRLLGLRWAYPLKLQHAMRYIGDRLALVGDAAHAIHPIAGQGLNLGLRDVAALAETLVDAHRLGLDIGVGEPLERYERWRRFDNLMLMAATDVLNRLFSNDIAPVRLARDIGLSLVNRMPPLKRLFMRHAMGMVGDLPRLIRGERL</sequence>
<organism evidence="9 10">
    <name type="scientific">Hypericibacter terrae</name>
    <dbReference type="NCBI Taxonomy" id="2602015"/>
    <lineage>
        <taxon>Bacteria</taxon>
        <taxon>Pseudomonadati</taxon>
        <taxon>Pseudomonadota</taxon>
        <taxon>Alphaproteobacteria</taxon>
        <taxon>Rhodospirillales</taxon>
        <taxon>Dongiaceae</taxon>
        <taxon>Hypericibacter</taxon>
    </lineage>
</organism>
<dbReference type="InterPro" id="IPR051205">
    <property type="entry name" value="UbiH/COQ6_monooxygenase"/>
</dbReference>
<dbReference type="InterPro" id="IPR010971">
    <property type="entry name" value="UbiH/COQ6"/>
</dbReference>
<dbReference type="NCBIfam" id="TIGR01988">
    <property type="entry name" value="Ubi-OHases"/>
    <property type="match status" value="1"/>
</dbReference>
<dbReference type="EMBL" id="CP042906">
    <property type="protein sequence ID" value="QEX19943.1"/>
    <property type="molecule type" value="Genomic_DNA"/>
</dbReference>
<dbReference type="FunFam" id="3.50.50.60:FF:000021">
    <property type="entry name" value="Ubiquinone biosynthesis monooxygenase COQ6"/>
    <property type="match status" value="1"/>
</dbReference>
<evidence type="ECO:0000313" key="9">
    <source>
        <dbReference type="EMBL" id="QEX19943.1"/>
    </source>
</evidence>
<dbReference type="PANTHER" id="PTHR43876">
    <property type="entry name" value="UBIQUINONE BIOSYNTHESIS MONOOXYGENASE COQ6, MITOCHONDRIAL"/>
    <property type="match status" value="1"/>
</dbReference>
<dbReference type="InterPro" id="IPR018168">
    <property type="entry name" value="Ubi_Hdrlase_CS"/>
</dbReference>
<keyword evidence="10" id="KW-1185">Reference proteome</keyword>
<dbReference type="Pfam" id="PF01494">
    <property type="entry name" value="FAD_binding_3"/>
    <property type="match status" value="1"/>
</dbReference>
<gene>
    <name evidence="9" type="ORF">FRZ44_52580</name>
</gene>
<dbReference type="Proteomes" id="UP000326202">
    <property type="component" value="Chromosome"/>
</dbReference>
<comment type="cofactor">
    <cofactor evidence="1">
        <name>FAD</name>
        <dbReference type="ChEBI" id="CHEBI:57692"/>
    </cofactor>
</comment>
<evidence type="ECO:0000256" key="7">
    <source>
        <dbReference type="ARBA" id="ARBA00023033"/>
    </source>
</evidence>
<evidence type="ECO:0000313" key="10">
    <source>
        <dbReference type="Proteomes" id="UP000326202"/>
    </source>
</evidence>
<comment type="similarity">
    <text evidence="3">Belongs to the UbiH/COQ6 family.</text>
</comment>
<proteinExistence type="inferred from homology"/>
<dbReference type="GO" id="GO:0006744">
    <property type="term" value="P:ubiquinone biosynthetic process"/>
    <property type="evidence" value="ECO:0007669"/>
    <property type="project" value="UniProtKB-UniPathway"/>
</dbReference>
<evidence type="ECO:0000256" key="2">
    <source>
        <dbReference type="ARBA" id="ARBA00004749"/>
    </source>
</evidence>
<dbReference type="AlphaFoldDB" id="A0A5J6MRI2"/>
<reference evidence="9 10" key="1">
    <citation type="submission" date="2019-08" db="EMBL/GenBank/DDBJ databases">
        <title>Hyperibacter terrae gen. nov., sp. nov. and Hyperibacter viscosus sp. nov., two new members in the family Rhodospirillaceae isolated from the rhizosphere of Hypericum perforatum.</title>
        <authorList>
            <person name="Noviana Z."/>
        </authorList>
    </citation>
    <scope>NUCLEOTIDE SEQUENCE [LARGE SCALE GENOMIC DNA]</scope>
    <source>
        <strain evidence="9 10">R5913</strain>
    </source>
</reference>
<dbReference type="SUPFAM" id="SSF51905">
    <property type="entry name" value="FAD/NAD(P)-binding domain"/>
    <property type="match status" value="1"/>
</dbReference>
<dbReference type="OrthoDB" id="9796623at2"/>
<evidence type="ECO:0000256" key="1">
    <source>
        <dbReference type="ARBA" id="ARBA00001974"/>
    </source>
</evidence>
<keyword evidence="4" id="KW-0285">Flavoprotein</keyword>
<dbReference type="GO" id="GO:0071949">
    <property type="term" value="F:FAD binding"/>
    <property type="evidence" value="ECO:0007669"/>
    <property type="project" value="InterPro"/>
</dbReference>
<evidence type="ECO:0000256" key="4">
    <source>
        <dbReference type="ARBA" id="ARBA00022630"/>
    </source>
</evidence>
<dbReference type="UniPathway" id="UPA00232"/>
<dbReference type="RefSeq" id="WP_151179958.1">
    <property type="nucleotide sequence ID" value="NZ_CP042906.1"/>
</dbReference>
<dbReference type="GO" id="GO:0016705">
    <property type="term" value="F:oxidoreductase activity, acting on paired donors, with incorporation or reduction of molecular oxygen"/>
    <property type="evidence" value="ECO:0007669"/>
    <property type="project" value="InterPro"/>
</dbReference>
<dbReference type="InterPro" id="IPR036188">
    <property type="entry name" value="FAD/NAD-bd_sf"/>
</dbReference>
<dbReference type="PANTHER" id="PTHR43876:SF7">
    <property type="entry name" value="UBIQUINONE BIOSYNTHESIS MONOOXYGENASE COQ6, MITOCHONDRIAL"/>
    <property type="match status" value="1"/>
</dbReference>
<dbReference type="GO" id="GO:0110142">
    <property type="term" value="C:ubiquinone biosynthesis complex"/>
    <property type="evidence" value="ECO:0007669"/>
    <property type="project" value="UniProtKB-ARBA"/>
</dbReference>
<keyword evidence="7" id="KW-0503">Monooxygenase</keyword>
<evidence type="ECO:0000256" key="6">
    <source>
        <dbReference type="ARBA" id="ARBA00023002"/>
    </source>
</evidence>
<evidence type="ECO:0000256" key="3">
    <source>
        <dbReference type="ARBA" id="ARBA00005349"/>
    </source>
</evidence>
<evidence type="ECO:0000259" key="8">
    <source>
        <dbReference type="Pfam" id="PF01494"/>
    </source>
</evidence>
<evidence type="ECO:0000256" key="5">
    <source>
        <dbReference type="ARBA" id="ARBA00022827"/>
    </source>
</evidence>
<protein>
    <submittedName>
        <fullName evidence="9">2-octaprenyl-3-methyl-6-methoxy-1,4-benzoquinol hydroxylase</fullName>
    </submittedName>
</protein>
<dbReference type="GO" id="GO:0004497">
    <property type="term" value="F:monooxygenase activity"/>
    <property type="evidence" value="ECO:0007669"/>
    <property type="project" value="UniProtKB-KW"/>
</dbReference>